<reference evidence="1 2" key="2">
    <citation type="submission" date="2014-05" db="EMBL/GenBank/DDBJ databases">
        <title>Genome sequence of the 3-chlorobenzoate degrading bacterium Pseudomonas knackmussii B13 shows multiple evidence for horizontal gene transfer.</title>
        <authorList>
            <person name="Miyazaki R."/>
            <person name="Bertelli C."/>
            <person name="Falquet L."/>
            <person name="Robinson-Rechavi M."/>
            <person name="Gharib W."/>
            <person name="Roy S."/>
            <person name="Van der Meer J.R."/>
        </authorList>
    </citation>
    <scope>NUCLEOTIDE SEQUENCE [LARGE SCALE GENOMIC DNA]</scope>
    <source>
        <strain evidence="1 2">B13</strain>
    </source>
</reference>
<dbReference type="RefSeq" id="WP_043252300.1">
    <property type="nucleotide sequence ID" value="NZ_HG322950.1"/>
</dbReference>
<proteinExistence type="predicted"/>
<protein>
    <recommendedName>
        <fullName evidence="3">Glycerol acyltransferase</fullName>
    </recommendedName>
</protein>
<evidence type="ECO:0008006" key="3">
    <source>
        <dbReference type="Google" id="ProtNLM"/>
    </source>
</evidence>
<gene>
    <name evidence="1" type="ORF">PKB_2634</name>
</gene>
<dbReference type="PATRIC" id="fig|1301098.3.peg.2642"/>
<dbReference type="InterPro" id="IPR010667">
    <property type="entry name" value="Phage_T4_Gp19"/>
</dbReference>
<evidence type="ECO:0000313" key="2">
    <source>
        <dbReference type="Proteomes" id="UP000025241"/>
    </source>
</evidence>
<dbReference type="Proteomes" id="UP000025241">
    <property type="component" value="Chromosome I"/>
</dbReference>
<evidence type="ECO:0000313" key="1">
    <source>
        <dbReference type="EMBL" id="CDF83981.1"/>
    </source>
</evidence>
<name>A0A024HGF2_PSEKB</name>
<dbReference type="STRING" id="1301098.PKB_2634"/>
<dbReference type="Pfam" id="PF06841">
    <property type="entry name" value="Phage_T4_gp19"/>
    <property type="match status" value="1"/>
</dbReference>
<sequence length="146" mass="16713">MSVYLPPVGFHFNARFDVPGATERDVRFRDVSGLTMELEEFAYNEGGENRFSHKLPVRGRYPDLVLKRGLLVDSGLRKWVLDAVHNLVVQPVTVWVTLLDETHAPLQTYTVVGAWPKKWVISDFSAESSEIVVETLELAYQYFRVD</sequence>
<keyword evidence="2" id="KW-1185">Reference proteome</keyword>
<dbReference type="NCBIfam" id="TIGR02241">
    <property type="entry name" value="conserved hypothetical phage tail region protein"/>
    <property type="match status" value="1"/>
</dbReference>
<dbReference type="eggNOG" id="ENOG5032T2H">
    <property type="taxonomic scope" value="Bacteria"/>
</dbReference>
<dbReference type="InterPro" id="IPR011747">
    <property type="entry name" value="CHP02241"/>
</dbReference>
<dbReference type="AlphaFoldDB" id="A0A024HGF2"/>
<dbReference type="GO" id="GO:0005198">
    <property type="term" value="F:structural molecule activity"/>
    <property type="evidence" value="ECO:0007669"/>
    <property type="project" value="InterPro"/>
</dbReference>
<dbReference type="EMBL" id="HG322950">
    <property type="protein sequence ID" value="CDF83981.1"/>
    <property type="molecule type" value="Genomic_DNA"/>
</dbReference>
<dbReference type="PANTHER" id="PTHR38009">
    <property type="entry name" value="CONSERVED HYPOTHETICAL PHAGE TAIL PROTEIN"/>
    <property type="match status" value="1"/>
</dbReference>
<organism evidence="1 2">
    <name type="scientific">Pseudomonas knackmussii (strain DSM 6978 / CCUG 54928 / LMG 23759 / B13)</name>
    <dbReference type="NCBI Taxonomy" id="1301098"/>
    <lineage>
        <taxon>Bacteria</taxon>
        <taxon>Pseudomonadati</taxon>
        <taxon>Pseudomonadota</taxon>
        <taxon>Gammaproteobacteria</taxon>
        <taxon>Pseudomonadales</taxon>
        <taxon>Pseudomonadaceae</taxon>
        <taxon>Pseudomonas</taxon>
    </lineage>
</organism>
<accession>A0A024HGF2</accession>
<dbReference type="KEGG" id="pkc:PKB_2634"/>
<dbReference type="PANTHER" id="PTHR38009:SF1">
    <property type="entry name" value="CONSERVED HYPOTHETICAL PHAGE TAIL PROTEIN"/>
    <property type="match status" value="1"/>
</dbReference>
<reference evidence="1 2" key="1">
    <citation type="submission" date="2013-03" db="EMBL/GenBank/DDBJ databases">
        <authorList>
            <person name="Linke B."/>
        </authorList>
    </citation>
    <scope>NUCLEOTIDE SEQUENCE [LARGE SCALE GENOMIC DNA]</scope>
    <source>
        <strain evidence="1 2">B13</strain>
    </source>
</reference>
<dbReference type="HOGENOM" id="CLU_101335_0_1_6"/>
<dbReference type="OrthoDB" id="9799891at2"/>